<protein>
    <submittedName>
        <fullName evidence="4">LytTR family DNA-binding domain-containing protein</fullName>
    </submittedName>
</protein>
<evidence type="ECO:0000313" key="4">
    <source>
        <dbReference type="EMBL" id="MEA5405548.1"/>
    </source>
</evidence>
<keyword evidence="5" id="KW-1185">Reference proteome</keyword>
<dbReference type="Pfam" id="PF00072">
    <property type="entry name" value="Response_reg"/>
    <property type="match status" value="1"/>
</dbReference>
<dbReference type="PROSITE" id="PS50930">
    <property type="entry name" value="HTH_LYTTR"/>
    <property type="match status" value="1"/>
</dbReference>
<dbReference type="InterPro" id="IPR011006">
    <property type="entry name" value="CheY-like_superfamily"/>
</dbReference>
<dbReference type="Gene3D" id="3.40.50.2300">
    <property type="match status" value="1"/>
</dbReference>
<accession>A0ABU5SAQ8</accession>
<dbReference type="Gene3D" id="2.40.50.1020">
    <property type="entry name" value="LytTr DNA-binding domain"/>
    <property type="match status" value="1"/>
</dbReference>
<feature type="modified residue" description="4-aspartylphosphate" evidence="1">
    <location>
        <position position="54"/>
    </location>
</feature>
<reference evidence="4 5" key="1">
    <citation type="submission" date="2023-12" db="EMBL/GenBank/DDBJ databases">
        <title>Novel species of the genus Arcicella isolated from rivers.</title>
        <authorList>
            <person name="Lu H."/>
        </authorList>
    </citation>
    <scope>NUCLEOTIDE SEQUENCE [LARGE SCALE GENOMIC DNA]</scope>
    <source>
        <strain evidence="4 5">DC2W</strain>
    </source>
</reference>
<name>A0ABU5SAQ8_9BACT</name>
<dbReference type="GO" id="GO:0003677">
    <property type="term" value="F:DNA binding"/>
    <property type="evidence" value="ECO:0007669"/>
    <property type="project" value="UniProtKB-KW"/>
</dbReference>
<dbReference type="SMART" id="SM00850">
    <property type="entry name" value="LytTR"/>
    <property type="match status" value="1"/>
</dbReference>
<dbReference type="InterPro" id="IPR001789">
    <property type="entry name" value="Sig_transdc_resp-reg_receiver"/>
</dbReference>
<dbReference type="EMBL" id="JAYGIL010000038">
    <property type="protein sequence ID" value="MEA5405548.1"/>
    <property type="molecule type" value="Genomic_DNA"/>
</dbReference>
<evidence type="ECO:0000256" key="1">
    <source>
        <dbReference type="PROSITE-ProRule" id="PRU00169"/>
    </source>
</evidence>
<sequence length="245" mass="27664">MITCLIVDDEPFSVEALKSYALRIPFLEVVLATTSAVEAAILIQKQNIVLVFSDIHMPELSGLELVKLIQGKSKVIFATAYSDYALDGYQNDVIDYLMKPISFEKFLKAAQKAEKLIELERNQIGNKVTGKSSNTNNEDFIFVKTEHKGKYIKIKFEDILMIEGSGNYVTIYTLQQEKIIVLLTFKYLEDHLPQTQFIRTHKSYIVAFKAISGLDGNTVILGDLSVPIGVTYRENILNHFSGKMI</sequence>
<keyword evidence="1" id="KW-0597">Phosphoprotein</keyword>
<dbReference type="PANTHER" id="PTHR37299">
    <property type="entry name" value="TRANSCRIPTIONAL REGULATOR-RELATED"/>
    <property type="match status" value="1"/>
</dbReference>
<keyword evidence="4" id="KW-0238">DNA-binding</keyword>
<feature type="domain" description="Response regulatory" evidence="2">
    <location>
        <begin position="3"/>
        <end position="114"/>
    </location>
</feature>
<evidence type="ECO:0000259" key="2">
    <source>
        <dbReference type="PROSITE" id="PS50110"/>
    </source>
</evidence>
<evidence type="ECO:0000259" key="3">
    <source>
        <dbReference type="PROSITE" id="PS50930"/>
    </source>
</evidence>
<dbReference type="InterPro" id="IPR007492">
    <property type="entry name" value="LytTR_DNA-bd_dom"/>
</dbReference>
<dbReference type="Pfam" id="PF04397">
    <property type="entry name" value="LytTR"/>
    <property type="match status" value="1"/>
</dbReference>
<dbReference type="Proteomes" id="UP001303899">
    <property type="component" value="Unassembled WGS sequence"/>
</dbReference>
<dbReference type="SMART" id="SM00448">
    <property type="entry name" value="REC"/>
    <property type="match status" value="1"/>
</dbReference>
<dbReference type="PROSITE" id="PS50110">
    <property type="entry name" value="RESPONSE_REGULATORY"/>
    <property type="match status" value="1"/>
</dbReference>
<dbReference type="PANTHER" id="PTHR37299:SF1">
    <property type="entry name" value="STAGE 0 SPORULATION PROTEIN A HOMOLOG"/>
    <property type="match status" value="1"/>
</dbReference>
<dbReference type="RefSeq" id="WP_323698952.1">
    <property type="nucleotide sequence ID" value="NZ_JAYGIL010000038.1"/>
</dbReference>
<evidence type="ECO:0000313" key="5">
    <source>
        <dbReference type="Proteomes" id="UP001303899"/>
    </source>
</evidence>
<gene>
    <name evidence="4" type="ORF">VB776_21590</name>
</gene>
<feature type="domain" description="HTH LytTR-type" evidence="3">
    <location>
        <begin position="148"/>
        <end position="242"/>
    </location>
</feature>
<dbReference type="InterPro" id="IPR046947">
    <property type="entry name" value="LytR-like"/>
</dbReference>
<organism evidence="4 5">
    <name type="scientific">Arcicella gelida</name>
    <dbReference type="NCBI Taxonomy" id="2984195"/>
    <lineage>
        <taxon>Bacteria</taxon>
        <taxon>Pseudomonadati</taxon>
        <taxon>Bacteroidota</taxon>
        <taxon>Cytophagia</taxon>
        <taxon>Cytophagales</taxon>
        <taxon>Flectobacillaceae</taxon>
        <taxon>Arcicella</taxon>
    </lineage>
</organism>
<comment type="caution">
    <text evidence="4">The sequence shown here is derived from an EMBL/GenBank/DDBJ whole genome shotgun (WGS) entry which is preliminary data.</text>
</comment>
<dbReference type="SUPFAM" id="SSF52172">
    <property type="entry name" value="CheY-like"/>
    <property type="match status" value="1"/>
</dbReference>
<proteinExistence type="predicted"/>